<feature type="region of interest" description="Disordered" evidence="1">
    <location>
        <begin position="37"/>
        <end position="79"/>
    </location>
</feature>
<proteinExistence type="predicted"/>
<protein>
    <submittedName>
        <fullName evidence="2">Uncharacterized protein</fullName>
    </submittedName>
</protein>
<evidence type="ECO:0000313" key="3">
    <source>
        <dbReference type="Proteomes" id="UP000243723"/>
    </source>
</evidence>
<organism evidence="2 3">
    <name type="scientific">Elsinoe australis</name>
    <dbReference type="NCBI Taxonomy" id="40998"/>
    <lineage>
        <taxon>Eukaryota</taxon>
        <taxon>Fungi</taxon>
        <taxon>Dikarya</taxon>
        <taxon>Ascomycota</taxon>
        <taxon>Pezizomycotina</taxon>
        <taxon>Dothideomycetes</taxon>
        <taxon>Dothideomycetidae</taxon>
        <taxon>Myriangiales</taxon>
        <taxon>Elsinoaceae</taxon>
        <taxon>Elsinoe</taxon>
    </lineage>
</organism>
<reference evidence="2 3" key="1">
    <citation type="submission" date="2017-05" db="EMBL/GenBank/DDBJ databases">
        <title>Draft genome sequence of Elsinoe australis.</title>
        <authorList>
            <person name="Cheng Q."/>
        </authorList>
    </citation>
    <scope>NUCLEOTIDE SEQUENCE [LARGE SCALE GENOMIC DNA]</scope>
    <source>
        <strain evidence="2 3">NL1</strain>
    </source>
</reference>
<keyword evidence="3" id="KW-1185">Reference proteome</keyword>
<evidence type="ECO:0000313" key="2">
    <source>
        <dbReference type="EMBL" id="PSK59330.1"/>
    </source>
</evidence>
<feature type="region of interest" description="Disordered" evidence="1">
    <location>
        <begin position="250"/>
        <end position="277"/>
    </location>
</feature>
<dbReference type="OrthoDB" id="5370011at2759"/>
<feature type="compositionally biased region" description="Pro residues" evidence="1">
    <location>
        <begin position="1"/>
        <end position="12"/>
    </location>
</feature>
<dbReference type="AlphaFoldDB" id="A0A2P8AFU2"/>
<name>A0A2P8AFU2_9PEZI</name>
<gene>
    <name evidence="2" type="ORF">B9Z65_3654</name>
</gene>
<evidence type="ECO:0000256" key="1">
    <source>
        <dbReference type="SAM" id="MobiDB-lite"/>
    </source>
</evidence>
<feature type="compositionally biased region" description="Basic and acidic residues" evidence="1">
    <location>
        <begin position="37"/>
        <end position="54"/>
    </location>
</feature>
<comment type="caution">
    <text evidence="2">The sequence shown here is derived from an EMBL/GenBank/DDBJ whole genome shotgun (WGS) entry which is preliminary data.</text>
</comment>
<accession>A0A2P8AFU2</accession>
<dbReference type="Proteomes" id="UP000243723">
    <property type="component" value="Unassembled WGS sequence"/>
</dbReference>
<feature type="region of interest" description="Disordered" evidence="1">
    <location>
        <begin position="1"/>
        <end position="20"/>
    </location>
</feature>
<sequence length="426" mass="47947">MSPEPPQSPPPLDVSTQRHRRHFGAYLRKFGAVIRKKTGDDDLAHSTTDNRSEEASTASGHARISVDNESHHSTHSASVDCVERSSIAFRRQSSVRSNPRSLESRYSVMTGMSIVSNVDRQTARHERAQFLMDKYGLSMSSDFPPERNQALRSSTEPLQRIQKRTRLRMHAFCHECKTPFGAGSYCTKCKHRRCQLCPRAAPKGVQHLVEQTKKQLDSLSEPTATIDLKNLRVNESQYDYAKTSPVISVDSTRSSSRSPLEKIKTKSIPNSDMDLPESPRTMESVLAARDPTIPRPLSVNMHIDSDERFGRQPTQTRDLCYTLEVATAKLCAFYLWLPLSPTFRHPAQQTRKEGFFDVQVTETKNDKDSTCTSYNAFSPYPSASSRPWQASLDSNEFSDCHEPEYEYHVLAAGSPYQEGPARVGSA</sequence>
<dbReference type="EMBL" id="NHZQ01000010">
    <property type="protein sequence ID" value="PSK59330.1"/>
    <property type="molecule type" value="Genomic_DNA"/>
</dbReference>